<organism evidence="2 3">
    <name type="scientific">Trichonephila inaurata madagascariensis</name>
    <dbReference type="NCBI Taxonomy" id="2747483"/>
    <lineage>
        <taxon>Eukaryota</taxon>
        <taxon>Metazoa</taxon>
        <taxon>Ecdysozoa</taxon>
        <taxon>Arthropoda</taxon>
        <taxon>Chelicerata</taxon>
        <taxon>Arachnida</taxon>
        <taxon>Araneae</taxon>
        <taxon>Araneomorphae</taxon>
        <taxon>Entelegynae</taxon>
        <taxon>Araneoidea</taxon>
        <taxon>Nephilidae</taxon>
        <taxon>Trichonephila</taxon>
        <taxon>Trichonephila inaurata</taxon>
    </lineage>
</organism>
<sequence>MVRVQGKLSISIEIYNGVRQRNALACLLFNIAQERMIRDAGKNTKGTIFSKSIPILAYVNDVDIIAKSRTALDKSILELERSARKMNLRVNMEKAKYMY</sequence>
<comment type="caution">
    <text evidence="2">The sequence shown here is derived from an EMBL/GenBank/DDBJ whole genome shotgun (WGS) entry which is preliminary data.</text>
</comment>
<dbReference type="OrthoDB" id="6435393at2759"/>
<gene>
    <name evidence="2" type="primary">C0J52_06794</name>
    <name evidence="2" type="ORF">TNIN_323591</name>
</gene>
<keyword evidence="2" id="KW-0695">RNA-directed DNA polymerase</keyword>
<dbReference type="Pfam" id="PF00078">
    <property type="entry name" value="RVT_1"/>
    <property type="match status" value="1"/>
</dbReference>
<evidence type="ECO:0000313" key="2">
    <source>
        <dbReference type="EMBL" id="GFY36949.1"/>
    </source>
</evidence>
<protein>
    <submittedName>
        <fullName evidence="2">Reverse transcriptase domain-containing protein</fullName>
    </submittedName>
</protein>
<dbReference type="EMBL" id="BMAV01000014">
    <property type="protein sequence ID" value="GFY36949.1"/>
    <property type="molecule type" value="Genomic_DNA"/>
</dbReference>
<dbReference type="InterPro" id="IPR000477">
    <property type="entry name" value="RT_dom"/>
</dbReference>
<feature type="domain" description="Reverse transcriptase" evidence="1">
    <location>
        <begin position="4"/>
        <end position="98"/>
    </location>
</feature>
<name>A0A8X7BNV6_9ARAC</name>
<accession>A0A8X7BNV6</accession>
<proteinExistence type="predicted"/>
<keyword evidence="2" id="KW-0548">Nucleotidyltransferase</keyword>
<dbReference type="AlphaFoldDB" id="A0A8X7BNV6"/>
<keyword evidence="2" id="KW-0808">Transferase</keyword>
<dbReference type="Proteomes" id="UP000886998">
    <property type="component" value="Unassembled WGS sequence"/>
</dbReference>
<dbReference type="GO" id="GO:0003964">
    <property type="term" value="F:RNA-directed DNA polymerase activity"/>
    <property type="evidence" value="ECO:0007669"/>
    <property type="project" value="UniProtKB-KW"/>
</dbReference>
<evidence type="ECO:0000259" key="1">
    <source>
        <dbReference type="Pfam" id="PF00078"/>
    </source>
</evidence>
<keyword evidence="3" id="KW-1185">Reference proteome</keyword>
<evidence type="ECO:0000313" key="3">
    <source>
        <dbReference type="Proteomes" id="UP000886998"/>
    </source>
</evidence>
<reference evidence="2" key="1">
    <citation type="submission" date="2020-08" db="EMBL/GenBank/DDBJ databases">
        <title>Multicomponent nature underlies the extraordinary mechanical properties of spider dragline silk.</title>
        <authorList>
            <person name="Kono N."/>
            <person name="Nakamura H."/>
            <person name="Mori M."/>
            <person name="Yoshida Y."/>
            <person name="Ohtoshi R."/>
            <person name="Malay A.D."/>
            <person name="Moran D.A.P."/>
            <person name="Tomita M."/>
            <person name="Numata K."/>
            <person name="Arakawa K."/>
        </authorList>
    </citation>
    <scope>NUCLEOTIDE SEQUENCE</scope>
</reference>